<evidence type="ECO:0000313" key="1">
    <source>
        <dbReference type="EMBL" id="EGM52982.1"/>
    </source>
</evidence>
<dbReference type="Proteomes" id="UP000002971">
    <property type="component" value="Unassembled WGS sequence"/>
</dbReference>
<protein>
    <submittedName>
        <fullName evidence="1">Uncharacterized protein</fullName>
    </submittedName>
</protein>
<name>F7QXG4_9LACO</name>
<dbReference type="EMBL" id="AFOJ01000002">
    <property type="protein sequence ID" value="EGM52982.1"/>
    <property type="molecule type" value="Genomic_DNA"/>
</dbReference>
<evidence type="ECO:0000313" key="2">
    <source>
        <dbReference type="Proteomes" id="UP000002971"/>
    </source>
</evidence>
<comment type="caution">
    <text evidence="1">The sequence shown here is derived from an EMBL/GenBank/DDBJ whole genome shotgun (WGS) entry which is preliminary data.</text>
</comment>
<dbReference type="AlphaFoldDB" id="F7QXG4"/>
<organism evidence="1 2">
    <name type="scientific">Ligilactobacillus ruminis SPM0211</name>
    <dbReference type="NCBI Taxonomy" id="1040964"/>
    <lineage>
        <taxon>Bacteria</taxon>
        <taxon>Bacillati</taxon>
        <taxon>Bacillota</taxon>
        <taxon>Bacilli</taxon>
        <taxon>Lactobacillales</taxon>
        <taxon>Lactobacillaceae</taxon>
        <taxon>Ligilactobacillus</taxon>
    </lineage>
</organism>
<reference evidence="1 2" key="1">
    <citation type="journal article" date="2011" name="J. Bacteriol.">
        <title>Genome Sequence of Lactobacillus ruminis SPM0211, Isolated from a Fecal Sample from a Healthy Korean.</title>
        <authorList>
            <person name="Lee S."/>
            <person name="Cho Y.J."/>
            <person name="Lee A.H."/>
            <person name="Chun J."/>
            <person name="Ha N.J."/>
            <person name="Ko G."/>
        </authorList>
    </citation>
    <scope>NUCLEOTIDE SEQUENCE [LARGE SCALE GENOMIC DNA]</scope>
    <source>
        <strain evidence="1 2">SPM0211</strain>
    </source>
</reference>
<accession>F7QXG4</accession>
<sequence>MQRLLNQRAKLPVKCIATLFLIIFIMEGDRPVCEKNRIRFPIDCKSSGFSI</sequence>
<gene>
    <name evidence="1" type="ORF">LRU_00118</name>
</gene>
<proteinExistence type="predicted"/>